<evidence type="ECO:0000313" key="1">
    <source>
        <dbReference type="EMBL" id="SNS76935.1"/>
    </source>
</evidence>
<proteinExistence type="predicted"/>
<evidence type="ECO:0000313" key="2">
    <source>
        <dbReference type="Proteomes" id="UP000198480"/>
    </source>
</evidence>
<dbReference type="AlphaFoldDB" id="A0A239H714"/>
<reference evidence="2" key="1">
    <citation type="submission" date="2017-06" db="EMBL/GenBank/DDBJ databases">
        <authorList>
            <person name="Varghese N."/>
            <person name="Submissions S."/>
        </authorList>
    </citation>
    <scope>NUCLEOTIDE SEQUENCE [LARGE SCALE GENOMIC DNA]</scope>
    <source>
        <strain evidence="2">5C</strain>
    </source>
</reference>
<organism evidence="1 2">
    <name type="scientific">Belliella buryatensis</name>
    <dbReference type="NCBI Taxonomy" id="1500549"/>
    <lineage>
        <taxon>Bacteria</taxon>
        <taxon>Pseudomonadati</taxon>
        <taxon>Bacteroidota</taxon>
        <taxon>Cytophagia</taxon>
        <taxon>Cytophagales</taxon>
        <taxon>Cyclobacteriaceae</taxon>
        <taxon>Belliella</taxon>
    </lineage>
</organism>
<protein>
    <submittedName>
        <fullName evidence="1">Uncharacterized protein</fullName>
    </submittedName>
</protein>
<dbReference type="Proteomes" id="UP000198480">
    <property type="component" value="Unassembled WGS sequence"/>
</dbReference>
<keyword evidence="2" id="KW-1185">Reference proteome</keyword>
<sequence>MSKQLEEALNIVPSLALFFETGDGEIKNKICGSIFSNKIRFSNKEVRTIEWKPFMEDIKLINRELQNIKTKKAIISDGLSSMAPPLDRSCS</sequence>
<accession>A0A239H714</accession>
<gene>
    <name evidence="1" type="ORF">SAMN06295967_1271</name>
</gene>
<name>A0A239H714_9BACT</name>
<dbReference type="EMBL" id="FZOK01000027">
    <property type="protein sequence ID" value="SNS76935.1"/>
    <property type="molecule type" value="Genomic_DNA"/>
</dbReference>